<protein>
    <submittedName>
        <fullName evidence="1">Uncharacterized protein</fullName>
    </submittedName>
</protein>
<dbReference type="AlphaFoldDB" id="C1DMG8"/>
<gene>
    <name evidence="1" type="ordered locus">Avin_51680</name>
</gene>
<name>C1DMG8_AZOVD</name>
<dbReference type="Proteomes" id="UP000002424">
    <property type="component" value="Chromosome"/>
</dbReference>
<dbReference type="HOGENOM" id="CLU_1966048_0_0_6"/>
<evidence type="ECO:0000313" key="2">
    <source>
        <dbReference type="Proteomes" id="UP000002424"/>
    </source>
</evidence>
<reference evidence="1 2" key="1">
    <citation type="journal article" date="2009" name="J. Bacteriol.">
        <title>Genome sequence of Azotobacter vinelandii, an obligate aerobe specialized to support diverse anaerobic metabolic processes.</title>
        <authorList>
            <person name="Setubal J.C."/>
            <person name="dos Santos P."/>
            <person name="Goldman B.S."/>
            <person name="Ertesvag H."/>
            <person name="Espin G."/>
            <person name="Rubio L.M."/>
            <person name="Valla S."/>
            <person name="Almeida N.F."/>
            <person name="Balasubramanian D."/>
            <person name="Cromes L."/>
            <person name="Curatti L."/>
            <person name="Du Z."/>
            <person name="Godsy E."/>
            <person name="Goodner B."/>
            <person name="Hellner-Burris K."/>
            <person name="Hernandez J.A."/>
            <person name="Houmiel K."/>
            <person name="Imperial J."/>
            <person name="Kennedy C."/>
            <person name="Larson T.J."/>
            <person name="Latreille P."/>
            <person name="Ligon L.S."/>
            <person name="Lu J."/>
            <person name="Maerk M."/>
            <person name="Miller N.M."/>
            <person name="Norton S."/>
            <person name="O'Carroll I.P."/>
            <person name="Paulsen I."/>
            <person name="Raulfs E.C."/>
            <person name="Roemer R."/>
            <person name="Rosser J."/>
            <person name="Segura D."/>
            <person name="Slater S."/>
            <person name="Stricklin S.L."/>
            <person name="Studholme D.J."/>
            <person name="Sun J."/>
            <person name="Viana C.J."/>
            <person name="Wallin E."/>
            <person name="Wang B."/>
            <person name="Wheeler C."/>
            <person name="Zhu H."/>
            <person name="Dean D.R."/>
            <person name="Dixon R."/>
            <person name="Wood D."/>
        </authorList>
    </citation>
    <scope>NUCLEOTIDE SEQUENCE [LARGE SCALE GENOMIC DNA]</scope>
    <source>
        <strain evidence="2">DJ / ATCC BAA-1303</strain>
    </source>
</reference>
<evidence type="ECO:0000313" key="1">
    <source>
        <dbReference type="EMBL" id="ACO81245.1"/>
    </source>
</evidence>
<dbReference type="OrthoDB" id="9933924at2"/>
<dbReference type="KEGG" id="avn:Avin_51680"/>
<organism evidence="1 2">
    <name type="scientific">Azotobacter vinelandii (strain DJ / ATCC BAA-1303)</name>
    <dbReference type="NCBI Taxonomy" id="322710"/>
    <lineage>
        <taxon>Bacteria</taxon>
        <taxon>Pseudomonadati</taxon>
        <taxon>Pseudomonadota</taxon>
        <taxon>Gammaproteobacteria</taxon>
        <taxon>Pseudomonadales</taxon>
        <taxon>Pseudomonadaceae</taxon>
        <taxon>Azotobacter</taxon>
    </lineage>
</organism>
<keyword evidence="2" id="KW-1185">Reference proteome</keyword>
<dbReference type="EMBL" id="CP001157">
    <property type="protein sequence ID" value="ACO81245.1"/>
    <property type="molecule type" value="Genomic_DNA"/>
</dbReference>
<accession>C1DMG8</accession>
<dbReference type="EnsemblBacteria" id="ACO81245">
    <property type="protein sequence ID" value="ACO81245"/>
    <property type="gene ID" value="Avin_51680"/>
</dbReference>
<sequence>MAAIVGGIYLHEQARQESQELYEQFAASMVARHDGMIWNAQMGRVCDLEFDGRSGDEGIRRYLACEERMLDPAELRKSLAFDSWLKTCSGIEDLDLLTKCFAQAVDRSVEGIGNARTTASASERKGL</sequence>
<proteinExistence type="predicted"/>